<comment type="caution">
    <text evidence="2">The sequence shown here is derived from an EMBL/GenBank/DDBJ whole genome shotgun (WGS) entry which is preliminary data.</text>
</comment>
<sequence>MRTDYDVIIVGARIAGATLAYELGQAGYKVLLVDKGRFPSDVLSTHNLFNNSLAMLREMGVLDKLLATGTPTYKQAYVQLEDAVIKGIFPEVNGESECLCIRRTYLDRILFEHACSLECVHALQQFRVTALLREGEVVTGVEGIESGGEAVQYKAKLVVGADGRRSTIRSLAGSKCLASIPTDFASYVGYFKGFCQENEPCTEFYKLGERIAIVFPTSDQLHVVGLMFPLANADLASRMKANAETVFREVIQSGFGETSFALRFQKAEAAGPIRGLLGYDNDWHEAMGKGWALIGDALSFKDPAVGQGMHDAMYSARLLKEVLASHGLENFQWEKMAAQYESELTDKCQPLFQVACEMTRNVPYTPEQNMVNRLIAAHPRATSAFLGMYNHANGPGELGRLIGEMLSQ</sequence>
<dbReference type="InterPro" id="IPR036188">
    <property type="entry name" value="FAD/NAD-bd_sf"/>
</dbReference>
<dbReference type="EMBL" id="JAUSSU010000011">
    <property type="protein sequence ID" value="MDQ0115531.1"/>
    <property type="molecule type" value="Genomic_DNA"/>
</dbReference>
<dbReference type="Proteomes" id="UP001229346">
    <property type="component" value="Unassembled WGS sequence"/>
</dbReference>
<evidence type="ECO:0000313" key="2">
    <source>
        <dbReference type="EMBL" id="MDQ0115531.1"/>
    </source>
</evidence>
<dbReference type="InterPro" id="IPR050407">
    <property type="entry name" value="Geranylgeranyl_reductase"/>
</dbReference>
<dbReference type="PRINTS" id="PR00420">
    <property type="entry name" value="RNGMNOXGNASE"/>
</dbReference>
<organism evidence="2 3">
    <name type="scientific">Paenibacillus harenae</name>
    <dbReference type="NCBI Taxonomy" id="306543"/>
    <lineage>
        <taxon>Bacteria</taxon>
        <taxon>Bacillati</taxon>
        <taxon>Bacillota</taxon>
        <taxon>Bacilli</taxon>
        <taxon>Bacillales</taxon>
        <taxon>Paenibacillaceae</taxon>
        <taxon>Paenibacillus</taxon>
    </lineage>
</organism>
<gene>
    <name evidence="2" type="ORF">J2T15_004998</name>
</gene>
<proteinExistence type="predicted"/>
<dbReference type="Pfam" id="PF01494">
    <property type="entry name" value="FAD_binding_3"/>
    <property type="match status" value="1"/>
</dbReference>
<dbReference type="SUPFAM" id="SSF51905">
    <property type="entry name" value="FAD/NAD(P)-binding domain"/>
    <property type="match status" value="1"/>
</dbReference>
<dbReference type="PANTHER" id="PTHR42685">
    <property type="entry name" value="GERANYLGERANYL DIPHOSPHATE REDUCTASE"/>
    <property type="match status" value="1"/>
</dbReference>
<dbReference type="Gene3D" id="3.50.50.60">
    <property type="entry name" value="FAD/NAD(P)-binding domain"/>
    <property type="match status" value="1"/>
</dbReference>
<protein>
    <submittedName>
        <fullName evidence="2">2-polyprenyl-6-methoxyphenol hydroxylase-like FAD-dependent oxidoreductase</fullName>
    </submittedName>
</protein>
<name>A0ABT9U7A4_PAEHA</name>
<feature type="domain" description="FAD-binding" evidence="1">
    <location>
        <begin position="4"/>
        <end position="326"/>
    </location>
</feature>
<reference evidence="2 3" key="1">
    <citation type="submission" date="2023-07" db="EMBL/GenBank/DDBJ databases">
        <title>Sorghum-associated microbial communities from plants grown in Nebraska, USA.</title>
        <authorList>
            <person name="Schachtman D."/>
        </authorList>
    </citation>
    <scope>NUCLEOTIDE SEQUENCE [LARGE SCALE GENOMIC DNA]</scope>
    <source>
        <strain evidence="2 3">CC482</strain>
    </source>
</reference>
<dbReference type="InterPro" id="IPR002938">
    <property type="entry name" value="FAD-bd"/>
</dbReference>
<dbReference type="PANTHER" id="PTHR42685:SF22">
    <property type="entry name" value="CONDITIONED MEDIUM FACTOR RECEPTOR 1"/>
    <property type="match status" value="1"/>
</dbReference>
<accession>A0ABT9U7A4</accession>
<keyword evidence="3" id="KW-1185">Reference proteome</keyword>
<dbReference type="RefSeq" id="WP_307207255.1">
    <property type="nucleotide sequence ID" value="NZ_JAUSSU010000011.1"/>
</dbReference>
<evidence type="ECO:0000259" key="1">
    <source>
        <dbReference type="Pfam" id="PF01494"/>
    </source>
</evidence>
<evidence type="ECO:0000313" key="3">
    <source>
        <dbReference type="Proteomes" id="UP001229346"/>
    </source>
</evidence>